<reference evidence="2" key="1">
    <citation type="submission" date="2025-08" db="UniProtKB">
        <authorList>
            <consortium name="RefSeq"/>
        </authorList>
    </citation>
    <scope>IDENTIFICATION</scope>
    <source>
        <tissue evidence="2">Leaves</tissue>
    </source>
</reference>
<accession>A0ABM4W898</accession>
<protein>
    <submittedName>
        <fullName evidence="2">Uncharacterized protein</fullName>
    </submittedName>
</protein>
<evidence type="ECO:0000313" key="2">
    <source>
        <dbReference type="RefSeq" id="XP_071928004.1"/>
    </source>
</evidence>
<dbReference type="RefSeq" id="XP_071928004.1">
    <property type="nucleotide sequence ID" value="XM_072071903.1"/>
</dbReference>
<sequence>MMEDDVMRAAAPTLSGPSFHSLARIFDISKPIRGKIPFIPSISSEPPFPLPPASVLGGDHLLRRHYLSGYHHIIYTLTSHFHSAVMIVFHVADWDMEEFCLGFLLGELEVQPSLG</sequence>
<dbReference type="Proteomes" id="UP001652660">
    <property type="component" value="Chromosome 11e"/>
</dbReference>
<gene>
    <name evidence="2" type="primary">LOC113719076</name>
</gene>
<organism evidence="1 2">
    <name type="scientific">Coffea arabica</name>
    <name type="common">Arabian coffee</name>
    <dbReference type="NCBI Taxonomy" id="13443"/>
    <lineage>
        <taxon>Eukaryota</taxon>
        <taxon>Viridiplantae</taxon>
        <taxon>Streptophyta</taxon>
        <taxon>Embryophyta</taxon>
        <taxon>Tracheophyta</taxon>
        <taxon>Spermatophyta</taxon>
        <taxon>Magnoliopsida</taxon>
        <taxon>eudicotyledons</taxon>
        <taxon>Gunneridae</taxon>
        <taxon>Pentapetalae</taxon>
        <taxon>asterids</taxon>
        <taxon>lamiids</taxon>
        <taxon>Gentianales</taxon>
        <taxon>Rubiaceae</taxon>
        <taxon>Ixoroideae</taxon>
        <taxon>Gardenieae complex</taxon>
        <taxon>Bertiereae - Coffeeae clade</taxon>
        <taxon>Coffeeae</taxon>
        <taxon>Coffea</taxon>
    </lineage>
</organism>
<name>A0ABM4W898_COFAR</name>
<proteinExistence type="predicted"/>
<evidence type="ECO:0000313" key="1">
    <source>
        <dbReference type="Proteomes" id="UP001652660"/>
    </source>
</evidence>
<dbReference type="GeneID" id="113719076"/>
<keyword evidence="1" id="KW-1185">Reference proteome</keyword>